<gene>
    <name evidence="11" type="ORF">chiPu_0008658</name>
</gene>
<accession>A0A401SIN8</accession>
<evidence type="ECO:0000313" key="12">
    <source>
        <dbReference type="Proteomes" id="UP000287033"/>
    </source>
</evidence>
<dbReference type="AlphaFoldDB" id="A0A401SIN8"/>
<keyword evidence="12" id="KW-1185">Reference proteome</keyword>
<dbReference type="GO" id="GO:0005634">
    <property type="term" value="C:nucleus"/>
    <property type="evidence" value="ECO:0007669"/>
    <property type="project" value="UniProtKB-SubCell"/>
</dbReference>
<keyword evidence="3 7" id="KW-0238">DNA-binding</keyword>
<feature type="region of interest" description="Disordered" evidence="9">
    <location>
        <begin position="180"/>
        <end position="291"/>
    </location>
</feature>
<sequence>MNVNRETVQPGDISLPSAAVADPISCTIHTEAMDVNGDQRLPGNDLAPYSCPASRDRPGDTQGISAQEAVVVVPAPTSNNRTTSFSVLDILDPNKFNSSKRRQCSILYRAASEYTGTAAGERATEAFCEIADQKTLSDSGLHTCKKSSDIIKDGDFLDSYKAEECEKDFCRSLETAEQICTSSSSSQTPGREEPEEFSEDSSGGRAGGGGGGNIVAAAGERMSGLEGDAEDEEEEEEEEEEEGGAGGESLSPQNQQQQCQQQQQGQSQQQHRSKRKRSGSDAKSGKPRRARTAFTYEQLVALENKFKSTRYLSVCERLNLALSLSLTETQVKIWFQNRRTKWKKQNPGADTSAPTGGGGTGAGAGAGAGGPVGGGGAGGAGGSSLGGPAGAHLGGLSPISSSSPVGGPLSVHSAYPGPGGLVCATQLPFLPSPAAVLSPFMLSSQTYGAPAFYAPHLQ</sequence>
<dbReference type="InterPro" id="IPR017970">
    <property type="entry name" value="Homeobox_CS"/>
</dbReference>
<dbReference type="Gene3D" id="1.10.10.60">
    <property type="entry name" value="Homeodomain-like"/>
    <property type="match status" value="1"/>
</dbReference>
<dbReference type="OrthoDB" id="6159439at2759"/>
<evidence type="ECO:0000256" key="7">
    <source>
        <dbReference type="PROSITE-ProRule" id="PRU00108"/>
    </source>
</evidence>
<evidence type="ECO:0000256" key="5">
    <source>
        <dbReference type="ARBA" id="ARBA00023242"/>
    </source>
</evidence>
<evidence type="ECO:0000256" key="9">
    <source>
        <dbReference type="SAM" id="MobiDB-lite"/>
    </source>
</evidence>
<dbReference type="InterPro" id="IPR001356">
    <property type="entry name" value="HD"/>
</dbReference>
<feature type="compositionally biased region" description="Acidic residues" evidence="9">
    <location>
        <begin position="227"/>
        <end position="243"/>
    </location>
</feature>
<dbReference type="GO" id="GO:0000978">
    <property type="term" value="F:RNA polymerase II cis-regulatory region sequence-specific DNA binding"/>
    <property type="evidence" value="ECO:0007669"/>
    <property type="project" value="TreeGrafter"/>
</dbReference>
<evidence type="ECO:0000256" key="2">
    <source>
        <dbReference type="ARBA" id="ARBA00022473"/>
    </source>
</evidence>
<dbReference type="PRINTS" id="PR00024">
    <property type="entry name" value="HOMEOBOX"/>
</dbReference>
<keyword evidence="4 7" id="KW-0371">Homeobox</keyword>
<dbReference type="InterPro" id="IPR020479">
    <property type="entry name" value="HD_metazoa"/>
</dbReference>
<evidence type="ECO:0000256" key="3">
    <source>
        <dbReference type="ARBA" id="ARBA00023125"/>
    </source>
</evidence>
<dbReference type="SMART" id="SM00389">
    <property type="entry name" value="HOX"/>
    <property type="match status" value="1"/>
</dbReference>
<feature type="region of interest" description="Disordered" evidence="9">
    <location>
        <begin position="35"/>
        <end position="63"/>
    </location>
</feature>
<dbReference type="InterPro" id="IPR009057">
    <property type="entry name" value="Homeodomain-like_sf"/>
</dbReference>
<comment type="similarity">
    <text evidence="6">Belongs to the NK-1 homeobox family.</text>
</comment>
<evidence type="ECO:0000256" key="8">
    <source>
        <dbReference type="RuleBase" id="RU000682"/>
    </source>
</evidence>
<feature type="DNA-binding region" description="Homeobox" evidence="7">
    <location>
        <begin position="287"/>
        <end position="346"/>
    </location>
</feature>
<name>A0A401SIN8_CHIPU</name>
<evidence type="ECO:0000256" key="6">
    <source>
        <dbReference type="ARBA" id="ARBA00061009"/>
    </source>
</evidence>
<dbReference type="Proteomes" id="UP000287033">
    <property type="component" value="Unassembled WGS sequence"/>
</dbReference>
<dbReference type="InterPro" id="IPR050394">
    <property type="entry name" value="Homeobox_NK-like"/>
</dbReference>
<organism evidence="11 12">
    <name type="scientific">Chiloscyllium punctatum</name>
    <name type="common">Brownbanded bambooshark</name>
    <name type="synonym">Hemiscyllium punctatum</name>
    <dbReference type="NCBI Taxonomy" id="137246"/>
    <lineage>
        <taxon>Eukaryota</taxon>
        <taxon>Metazoa</taxon>
        <taxon>Chordata</taxon>
        <taxon>Craniata</taxon>
        <taxon>Vertebrata</taxon>
        <taxon>Chondrichthyes</taxon>
        <taxon>Elasmobranchii</taxon>
        <taxon>Galeomorphii</taxon>
        <taxon>Galeoidea</taxon>
        <taxon>Orectolobiformes</taxon>
        <taxon>Hemiscylliidae</taxon>
        <taxon>Chiloscyllium</taxon>
    </lineage>
</organism>
<dbReference type="SUPFAM" id="SSF46689">
    <property type="entry name" value="Homeodomain-like"/>
    <property type="match status" value="1"/>
</dbReference>
<keyword evidence="5 7" id="KW-0539">Nucleus</keyword>
<dbReference type="PROSITE" id="PS00027">
    <property type="entry name" value="HOMEOBOX_1"/>
    <property type="match status" value="1"/>
</dbReference>
<dbReference type="OMA" id="GVQTMVG"/>
<dbReference type="GO" id="GO:0030154">
    <property type="term" value="P:cell differentiation"/>
    <property type="evidence" value="ECO:0007669"/>
    <property type="project" value="TreeGrafter"/>
</dbReference>
<dbReference type="PANTHER" id="PTHR24340:SF26">
    <property type="entry name" value="NK1 TRANSCRIPTION FACTOR-RELATED PROTEIN 1"/>
    <property type="match status" value="1"/>
</dbReference>
<evidence type="ECO:0000256" key="1">
    <source>
        <dbReference type="ARBA" id="ARBA00004123"/>
    </source>
</evidence>
<feature type="compositionally biased region" description="Gly residues" evidence="9">
    <location>
        <begin position="355"/>
        <end position="367"/>
    </location>
</feature>
<dbReference type="PANTHER" id="PTHR24340">
    <property type="entry name" value="HOMEOBOX PROTEIN NKX"/>
    <property type="match status" value="1"/>
</dbReference>
<proteinExistence type="inferred from homology"/>
<protein>
    <recommendedName>
        <fullName evidence="10">Homeobox domain-containing protein</fullName>
    </recommendedName>
</protein>
<dbReference type="Pfam" id="PF00046">
    <property type="entry name" value="Homeodomain"/>
    <property type="match status" value="1"/>
</dbReference>
<feature type="compositionally biased region" description="Gly residues" evidence="9">
    <location>
        <begin position="204"/>
        <end position="213"/>
    </location>
</feature>
<evidence type="ECO:0000259" key="10">
    <source>
        <dbReference type="PROSITE" id="PS50071"/>
    </source>
</evidence>
<comment type="caution">
    <text evidence="11">The sequence shown here is derived from an EMBL/GenBank/DDBJ whole genome shotgun (WGS) entry which is preliminary data.</text>
</comment>
<dbReference type="CDD" id="cd00086">
    <property type="entry name" value="homeodomain"/>
    <property type="match status" value="1"/>
</dbReference>
<evidence type="ECO:0000256" key="4">
    <source>
        <dbReference type="ARBA" id="ARBA00023155"/>
    </source>
</evidence>
<feature type="compositionally biased region" description="Low complexity" evidence="9">
    <location>
        <begin position="253"/>
        <end position="270"/>
    </location>
</feature>
<dbReference type="GO" id="GO:0000981">
    <property type="term" value="F:DNA-binding transcription factor activity, RNA polymerase II-specific"/>
    <property type="evidence" value="ECO:0007669"/>
    <property type="project" value="InterPro"/>
</dbReference>
<reference evidence="11 12" key="1">
    <citation type="journal article" date="2018" name="Nat. Ecol. Evol.">
        <title>Shark genomes provide insights into elasmobranch evolution and the origin of vertebrates.</title>
        <authorList>
            <person name="Hara Y"/>
            <person name="Yamaguchi K"/>
            <person name="Onimaru K"/>
            <person name="Kadota M"/>
            <person name="Koyanagi M"/>
            <person name="Keeley SD"/>
            <person name="Tatsumi K"/>
            <person name="Tanaka K"/>
            <person name="Motone F"/>
            <person name="Kageyama Y"/>
            <person name="Nozu R"/>
            <person name="Adachi N"/>
            <person name="Nishimura O"/>
            <person name="Nakagawa R"/>
            <person name="Tanegashima C"/>
            <person name="Kiyatake I"/>
            <person name="Matsumoto R"/>
            <person name="Murakumo K"/>
            <person name="Nishida K"/>
            <person name="Terakita A"/>
            <person name="Kuratani S"/>
            <person name="Sato K"/>
            <person name="Hyodo S Kuraku.S."/>
        </authorList>
    </citation>
    <scope>NUCLEOTIDE SEQUENCE [LARGE SCALE GENOMIC DNA]</scope>
</reference>
<keyword evidence="2" id="KW-0217">Developmental protein</keyword>
<dbReference type="STRING" id="137246.A0A401SIN8"/>
<feature type="compositionally biased region" description="Polar residues" evidence="9">
    <location>
        <begin position="180"/>
        <end position="189"/>
    </location>
</feature>
<feature type="region of interest" description="Disordered" evidence="9">
    <location>
        <begin position="341"/>
        <end position="367"/>
    </location>
</feature>
<dbReference type="EMBL" id="BEZZ01000290">
    <property type="protein sequence ID" value="GCC30210.1"/>
    <property type="molecule type" value="Genomic_DNA"/>
</dbReference>
<evidence type="ECO:0000313" key="11">
    <source>
        <dbReference type="EMBL" id="GCC30210.1"/>
    </source>
</evidence>
<feature type="domain" description="Homeobox" evidence="10">
    <location>
        <begin position="285"/>
        <end position="345"/>
    </location>
</feature>
<comment type="subcellular location">
    <subcellularLocation>
        <location evidence="1 7 8">Nucleus</location>
    </subcellularLocation>
</comment>
<dbReference type="PROSITE" id="PS50071">
    <property type="entry name" value="HOMEOBOX_2"/>
    <property type="match status" value="1"/>
</dbReference>
<dbReference type="FunFam" id="1.10.10.60:FF:000315">
    <property type="entry name" value="NK1 homeobox 2"/>
    <property type="match status" value="1"/>
</dbReference>